<dbReference type="EMBL" id="CP006734">
    <property type="protein sequence ID" value="AGW40912.1"/>
    <property type="molecule type" value="Genomic_DNA"/>
</dbReference>
<accession>U3P7M2</accession>
<dbReference type="STRING" id="1389489.O159_07390"/>
<evidence type="ECO:0008006" key="4">
    <source>
        <dbReference type="Google" id="ProtNLM"/>
    </source>
</evidence>
<sequence length="233" mass="23214">MIDNDSNPTSAVGRRSVLKAAAWSAPVVALSVATPAMAASTSTPRVLGVGPVDSATLPIQRCERVPLGAIAFRMLVNGVPGPVNGADGPVTVELPDGLRFTGTGTGTASTVSLPPEAGTGLVKVPAVQAVGAAGRYSVIARFQGATATISVDVTAGGTSDIYALPFPRSTIRGAVPLADVRHVSVSDSAYAFVDGSGALYVSGGAYGVAVRSAAADFRRAASAGHRTGSGRDP</sequence>
<protein>
    <recommendedName>
        <fullName evidence="4">Secreted protein</fullName>
    </recommendedName>
</protein>
<organism evidence="2 3">
    <name type="scientific">Leifsonia xyli subsp. cynodontis DSM 46306</name>
    <dbReference type="NCBI Taxonomy" id="1389489"/>
    <lineage>
        <taxon>Bacteria</taxon>
        <taxon>Bacillati</taxon>
        <taxon>Actinomycetota</taxon>
        <taxon>Actinomycetes</taxon>
        <taxon>Micrococcales</taxon>
        <taxon>Microbacteriaceae</taxon>
        <taxon>Leifsonia</taxon>
    </lineage>
</organism>
<evidence type="ECO:0000313" key="2">
    <source>
        <dbReference type="EMBL" id="AGW40912.1"/>
    </source>
</evidence>
<keyword evidence="1" id="KW-0732">Signal</keyword>
<name>U3P7M2_LEIXC</name>
<feature type="signal peptide" evidence="1">
    <location>
        <begin position="1"/>
        <end position="38"/>
    </location>
</feature>
<evidence type="ECO:0000313" key="3">
    <source>
        <dbReference type="Proteomes" id="UP000016743"/>
    </source>
</evidence>
<gene>
    <name evidence="2" type="ORF">O159_07390</name>
</gene>
<dbReference type="InterPro" id="IPR006311">
    <property type="entry name" value="TAT_signal"/>
</dbReference>
<reference evidence="2 3" key="1">
    <citation type="journal article" date="2013" name="Genome Announc.">
        <title>Complete Genome Sequence of Leifsonia xyli subsp. cynodontis Strain DSM46306, a Gram-Positive Bacterial Pathogen of Grasses.</title>
        <authorList>
            <person name="Monteiro-Vitorello C.B."/>
            <person name="Zerillo M.M."/>
            <person name="Van Sluys M.A."/>
            <person name="Camargo L.E."/>
            <person name="Kitajima J.P."/>
        </authorList>
    </citation>
    <scope>NUCLEOTIDE SEQUENCE [LARGE SCALE GENOMIC DNA]</scope>
    <source>
        <strain evidence="2 3">DSM 46306</strain>
    </source>
</reference>
<feature type="chain" id="PRO_5004646887" description="Secreted protein" evidence="1">
    <location>
        <begin position="39"/>
        <end position="233"/>
    </location>
</feature>
<dbReference type="KEGG" id="lxy:O159_07390"/>
<evidence type="ECO:0000256" key="1">
    <source>
        <dbReference type="SAM" id="SignalP"/>
    </source>
</evidence>
<dbReference type="HOGENOM" id="CLU_1188781_0_0_11"/>
<dbReference type="AlphaFoldDB" id="U3P7M2"/>
<keyword evidence="3" id="KW-1185">Reference proteome</keyword>
<dbReference type="PATRIC" id="fig|1389489.3.peg.716"/>
<dbReference type="PROSITE" id="PS51318">
    <property type="entry name" value="TAT"/>
    <property type="match status" value="1"/>
</dbReference>
<dbReference type="Proteomes" id="UP000016743">
    <property type="component" value="Chromosome"/>
</dbReference>
<proteinExistence type="predicted"/>